<accession>A0A372EIY0</accession>
<reference evidence="2 3" key="1">
    <citation type="submission" date="2018-08" db="EMBL/GenBank/DDBJ databases">
        <title>Hydrogenophaga sp. LA-38 isolated from sludge.</title>
        <authorList>
            <person name="Im W.-T."/>
        </authorList>
    </citation>
    <scope>NUCLEOTIDE SEQUENCE [LARGE SCALE GENOMIC DNA]</scope>
    <source>
        <strain evidence="2 3">LA-38</strain>
    </source>
</reference>
<dbReference type="SMART" id="SM00347">
    <property type="entry name" value="HTH_MARR"/>
    <property type="match status" value="1"/>
</dbReference>
<evidence type="ECO:0000313" key="3">
    <source>
        <dbReference type="Proteomes" id="UP000261931"/>
    </source>
</evidence>
<dbReference type="Pfam" id="PF12802">
    <property type="entry name" value="MarR_2"/>
    <property type="match status" value="1"/>
</dbReference>
<dbReference type="GO" id="GO:0003700">
    <property type="term" value="F:DNA-binding transcription factor activity"/>
    <property type="evidence" value="ECO:0007669"/>
    <property type="project" value="InterPro"/>
</dbReference>
<dbReference type="Gene3D" id="1.10.10.10">
    <property type="entry name" value="Winged helix-like DNA-binding domain superfamily/Winged helix DNA-binding domain"/>
    <property type="match status" value="1"/>
</dbReference>
<dbReference type="PANTHER" id="PTHR33164:SF105">
    <property type="entry name" value="TRANSCRIPTIONAL REPRESSOR PROTEIN-RELATED"/>
    <property type="match status" value="1"/>
</dbReference>
<sequence length="158" mass="17070">MSTVATASSVPPKPQGCTNLKLRQLVRAVGALYDAEVGKSGLKITQYSLLSYIAKLGPIRAVELAQQMHMSASTLSRNLRPLIDAGWVEQAAGPDARSWLIQATPEGQAKRAEAQRRWRAAQETVNQRLGAARVVALHALIDQSLALLDGAEPHHDTE</sequence>
<feature type="domain" description="HTH marR-type" evidence="1">
    <location>
        <begin position="15"/>
        <end position="146"/>
    </location>
</feature>
<keyword evidence="3" id="KW-1185">Reference proteome</keyword>
<name>A0A372EIY0_9BURK</name>
<evidence type="ECO:0000259" key="1">
    <source>
        <dbReference type="PROSITE" id="PS50995"/>
    </source>
</evidence>
<dbReference type="InterPro" id="IPR000835">
    <property type="entry name" value="HTH_MarR-typ"/>
</dbReference>
<dbReference type="RefSeq" id="WP_116959601.1">
    <property type="nucleotide sequence ID" value="NZ_QVLS01000007.1"/>
</dbReference>
<dbReference type="InterPro" id="IPR039422">
    <property type="entry name" value="MarR/SlyA-like"/>
</dbReference>
<dbReference type="EMBL" id="QVLS01000007">
    <property type="protein sequence ID" value="RFP78352.1"/>
    <property type="molecule type" value="Genomic_DNA"/>
</dbReference>
<dbReference type="AlphaFoldDB" id="A0A372EIY0"/>
<dbReference type="PROSITE" id="PS50995">
    <property type="entry name" value="HTH_MARR_2"/>
    <property type="match status" value="1"/>
</dbReference>
<dbReference type="InterPro" id="IPR036390">
    <property type="entry name" value="WH_DNA-bd_sf"/>
</dbReference>
<evidence type="ECO:0000313" key="2">
    <source>
        <dbReference type="EMBL" id="RFP78352.1"/>
    </source>
</evidence>
<organism evidence="2 3">
    <name type="scientific">Hydrogenophaga borbori</name>
    <dbReference type="NCBI Taxonomy" id="2294117"/>
    <lineage>
        <taxon>Bacteria</taxon>
        <taxon>Pseudomonadati</taxon>
        <taxon>Pseudomonadota</taxon>
        <taxon>Betaproteobacteria</taxon>
        <taxon>Burkholderiales</taxon>
        <taxon>Comamonadaceae</taxon>
        <taxon>Hydrogenophaga</taxon>
    </lineage>
</organism>
<comment type="caution">
    <text evidence="2">The sequence shown here is derived from an EMBL/GenBank/DDBJ whole genome shotgun (WGS) entry which is preliminary data.</text>
</comment>
<dbReference type="Proteomes" id="UP000261931">
    <property type="component" value="Unassembled WGS sequence"/>
</dbReference>
<proteinExistence type="predicted"/>
<dbReference type="SUPFAM" id="SSF46785">
    <property type="entry name" value="Winged helix' DNA-binding domain"/>
    <property type="match status" value="1"/>
</dbReference>
<protein>
    <submittedName>
        <fullName evidence="2">MarR family transcriptional regulator</fullName>
    </submittedName>
</protein>
<dbReference type="PANTHER" id="PTHR33164">
    <property type="entry name" value="TRANSCRIPTIONAL REGULATOR, MARR FAMILY"/>
    <property type="match status" value="1"/>
</dbReference>
<dbReference type="GO" id="GO:0006950">
    <property type="term" value="P:response to stress"/>
    <property type="evidence" value="ECO:0007669"/>
    <property type="project" value="TreeGrafter"/>
</dbReference>
<dbReference type="InterPro" id="IPR036388">
    <property type="entry name" value="WH-like_DNA-bd_sf"/>
</dbReference>
<gene>
    <name evidence="2" type="ORF">DY262_13705</name>
</gene>